<dbReference type="EMBL" id="VSSQ01086394">
    <property type="protein sequence ID" value="MPN33740.1"/>
    <property type="molecule type" value="Genomic_DNA"/>
</dbReference>
<accession>A0A645H4Y0</accession>
<name>A0A645H4Y0_9ZZZZ</name>
<evidence type="ECO:0000259" key="5">
    <source>
        <dbReference type="Pfam" id="PF18074"/>
    </source>
</evidence>
<dbReference type="GO" id="GO:0005524">
    <property type="term" value="F:ATP binding"/>
    <property type="evidence" value="ECO:0007669"/>
    <property type="project" value="UniProtKB-KW"/>
</dbReference>
<feature type="domain" description="Primosomal protein N C-terminal" evidence="5">
    <location>
        <begin position="114"/>
        <end position="204"/>
    </location>
</feature>
<dbReference type="Pfam" id="PF18074">
    <property type="entry name" value="PriA_C"/>
    <property type="match status" value="1"/>
</dbReference>
<dbReference type="GO" id="GO:0043138">
    <property type="term" value="F:3'-5' DNA helicase activity"/>
    <property type="evidence" value="ECO:0007669"/>
    <property type="project" value="TreeGrafter"/>
</dbReference>
<keyword evidence="3" id="KW-0238">DNA-binding</keyword>
<reference evidence="6" key="1">
    <citation type="submission" date="2019-08" db="EMBL/GenBank/DDBJ databases">
        <authorList>
            <person name="Kucharzyk K."/>
            <person name="Murdoch R.W."/>
            <person name="Higgins S."/>
            <person name="Loffler F."/>
        </authorList>
    </citation>
    <scope>NUCLEOTIDE SEQUENCE</scope>
</reference>
<protein>
    <submittedName>
        <fullName evidence="6">Primosomal protein N</fullName>
        <ecNumber evidence="6">3.6.4.-</ecNumber>
    </submittedName>
</protein>
<dbReference type="EC" id="3.6.4.-" evidence="6"/>
<dbReference type="GO" id="GO:0006270">
    <property type="term" value="P:DNA replication initiation"/>
    <property type="evidence" value="ECO:0007669"/>
    <property type="project" value="TreeGrafter"/>
</dbReference>
<comment type="caution">
    <text evidence="6">The sequence shown here is derived from an EMBL/GenBank/DDBJ whole genome shotgun (WGS) entry which is preliminary data.</text>
</comment>
<dbReference type="Gene3D" id="3.40.50.300">
    <property type="entry name" value="P-loop containing nucleotide triphosphate hydrolases"/>
    <property type="match status" value="1"/>
</dbReference>
<keyword evidence="2" id="KW-0067">ATP-binding</keyword>
<organism evidence="6">
    <name type="scientific">bioreactor metagenome</name>
    <dbReference type="NCBI Taxonomy" id="1076179"/>
    <lineage>
        <taxon>unclassified sequences</taxon>
        <taxon>metagenomes</taxon>
        <taxon>ecological metagenomes</taxon>
    </lineage>
</organism>
<keyword evidence="6" id="KW-0378">Hydrolase</keyword>
<feature type="domain" description="Helicase C-terminal" evidence="4">
    <location>
        <begin position="5"/>
        <end position="70"/>
    </location>
</feature>
<evidence type="ECO:0000259" key="4">
    <source>
        <dbReference type="Pfam" id="PF00271"/>
    </source>
</evidence>
<evidence type="ECO:0000313" key="6">
    <source>
        <dbReference type="EMBL" id="MPN33740.1"/>
    </source>
</evidence>
<dbReference type="Pfam" id="PF00271">
    <property type="entry name" value="Helicase_C"/>
    <property type="match status" value="1"/>
</dbReference>
<dbReference type="InterPro" id="IPR001650">
    <property type="entry name" value="Helicase_C-like"/>
</dbReference>
<gene>
    <name evidence="6" type="primary">priA_44</name>
    <name evidence="6" type="ORF">SDC9_181231</name>
</gene>
<evidence type="ECO:0000256" key="1">
    <source>
        <dbReference type="ARBA" id="ARBA00022741"/>
    </source>
</evidence>
<dbReference type="GO" id="GO:0003677">
    <property type="term" value="F:DNA binding"/>
    <property type="evidence" value="ECO:0007669"/>
    <property type="project" value="UniProtKB-KW"/>
</dbReference>
<evidence type="ECO:0000256" key="3">
    <source>
        <dbReference type="ARBA" id="ARBA00023125"/>
    </source>
</evidence>
<evidence type="ECO:0000256" key="2">
    <source>
        <dbReference type="ARBA" id="ARBA00022840"/>
    </source>
</evidence>
<dbReference type="InterPro" id="IPR027417">
    <property type="entry name" value="P-loop_NTPase"/>
</dbReference>
<keyword evidence="1" id="KW-0547">Nucleotide-binding</keyword>
<dbReference type="AlphaFoldDB" id="A0A645H4Y0"/>
<dbReference type="GO" id="GO:0016787">
    <property type="term" value="F:hydrolase activity"/>
    <property type="evidence" value="ECO:0007669"/>
    <property type="project" value="UniProtKB-KW"/>
</dbReference>
<dbReference type="SUPFAM" id="SSF52540">
    <property type="entry name" value="P-loop containing nucleoside triphosphate hydrolases"/>
    <property type="match status" value="1"/>
</dbReference>
<dbReference type="PANTHER" id="PTHR30580:SF0">
    <property type="entry name" value="PRIMOSOMAL PROTEIN N"/>
    <property type="match status" value="1"/>
</dbReference>
<proteinExistence type="predicted"/>
<dbReference type="PANTHER" id="PTHR30580">
    <property type="entry name" value="PRIMOSOMAL PROTEIN N"/>
    <property type="match status" value="1"/>
</dbReference>
<dbReference type="InterPro" id="IPR041236">
    <property type="entry name" value="PriA_C"/>
</dbReference>
<dbReference type="GO" id="GO:0006302">
    <property type="term" value="P:double-strand break repair"/>
    <property type="evidence" value="ECO:0007669"/>
    <property type="project" value="TreeGrafter"/>
</dbReference>
<sequence>MAYSRILTDFAAGRYDILLGTQMVAKGHDIKNVTAVGIIAADTTLNLPDFRAAERTFSLITQAAGRAGRGNKPGKVIIQTYNPDHYALQAGANQDYQAFYDTEITYRKELFYPPFSQIVKLTIIANDERQIRTQAENIAAQLRTALRSEPYTEVIGPFNAATFKVKDNFRVNLMIKTVRLTTVRHHINSLGISDMPNVYIDIEPVNVM</sequence>
<dbReference type="GO" id="GO:0006310">
    <property type="term" value="P:DNA recombination"/>
    <property type="evidence" value="ECO:0007669"/>
    <property type="project" value="TreeGrafter"/>
</dbReference>